<protein>
    <submittedName>
        <fullName evidence="1">Uncharacterized protein</fullName>
    </submittedName>
</protein>
<sequence length="144" mass="16415">MARFQNPEATFIAPLKRWNELGRIVNDKAIFILTPVFKNIENTETGEVERKVVKYYRVPVYDYSSTKGKELPIERIRLKLEGESEEAIQIFNAAKLIAESNNCSVSVERVPGAANGYFFDNGLIQKIVIDRDLSINHRAKTIIV</sequence>
<proteinExistence type="predicted"/>
<comment type="caution">
    <text evidence="1">The sequence shown here is derived from an EMBL/GenBank/DDBJ whole genome shotgun (WGS) entry which is preliminary data.</text>
</comment>
<dbReference type="EMBL" id="JAUSUB010000013">
    <property type="protein sequence ID" value="MDQ0271238.1"/>
    <property type="molecule type" value="Genomic_DNA"/>
</dbReference>
<dbReference type="Proteomes" id="UP001238088">
    <property type="component" value="Unassembled WGS sequence"/>
</dbReference>
<accession>A0ABU0AIZ6</accession>
<reference evidence="1 2" key="1">
    <citation type="submission" date="2023-07" db="EMBL/GenBank/DDBJ databases">
        <title>Genomic Encyclopedia of Type Strains, Phase IV (KMG-IV): sequencing the most valuable type-strain genomes for metagenomic binning, comparative biology and taxonomic classification.</title>
        <authorList>
            <person name="Goeker M."/>
        </authorList>
    </citation>
    <scope>NUCLEOTIDE SEQUENCE [LARGE SCALE GENOMIC DNA]</scope>
    <source>
        <strain evidence="1 2">DSM 23494</strain>
    </source>
</reference>
<evidence type="ECO:0000313" key="2">
    <source>
        <dbReference type="Proteomes" id="UP001238088"/>
    </source>
</evidence>
<gene>
    <name evidence="1" type="ORF">J2S17_003126</name>
</gene>
<organism evidence="1 2">
    <name type="scientific">Cytobacillus purgationiresistens</name>
    <dbReference type="NCBI Taxonomy" id="863449"/>
    <lineage>
        <taxon>Bacteria</taxon>
        <taxon>Bacillati</taxon>
        <taxon>Bacillota</taxon>
        <taxon>Bacilli</taxon>
        <taxon>Bacillales</taxon>
        <taxon>Bacillaceae</taxon>
        <taxon>Cytobacillus</taxon>
    </lineage>
</organism>
<name>A0ABU0AIZ6_9BACI</name>
<evidence type="ECO:0000313" key="1">
    <source>
        <dbReference type="EMBL" id="MDQ0271238.1"/>
    </source>
</evidence>
<keyword evidence="2" id="KW-1185">Reference proteome</keyword>